<feature type="region of interest" description="Disordered" evidence="1">
    <location>
        <begin position="557"/>
        <end position="583"/>
    </location>
</feature>
<dbReference type="EMBL" id="JARKIF010000016">
    <property type="protein sequence ID" value="KAJ7621438.1"/>
    <property type="molecule type" value="Genomic_DNA"/>
</dbReference>
<feature type="compositionally biased region" description="Basic and acidic residues" evidence="1">
    <location>
        <begin position="98"/>
        <end position="107"/>
    </location>
</feature>
<feature type="compositionally biased region" description="Basic residues" evidence="1">
    <location>
        <begin position="618"/>
        <end position="631"/>
    </location>
</feature>
<protein>
    <submittedName>
        <fullName evidence="2">Uncharacterized protein</fullName>
    </submittedName>
</protein>
<reference evidence="2" key="1">
    <citation type="submission" date="2023-03" db="EMBL/GenBank/DDBJ databases">
        <title>Massive genome expansion in bonnet fungi (Mycena s.s.) driven by repeated elements and novel gene families across ecological guilds.</title>
        <authorList>
            <consortium name="Lawrence Berkeley National Laboratory"/>
            <person name="Harder C.B."/>
            <person name="Miyauchi S."/>
            <person name="Viragh M."/>
            <person name="Kuo A."/>
            <person name="Thoen E."/>
            <person name="Andreopoulos B."/>
            <person name="Lu D."/>
            <person name="Skrede I."/>
            <person name="Drula E."/>
            <person name="Henrissat B."/>
            <person name="Morin E."/>
            <person name="Kohler A."/>
            <person name="Barry K."/>
            <person name="LaButti K."/>
            <person name="Morin E."/>
            <person name="Salamov A."/>
            <person name="Lipzen A."/>
            <person name="Mereny Z."/>
            <person name="Hegedus B."/>
            <person name="Baldrian P."/>
            <person name="Stursova M."/>
            <person name="Weitz H."/>
            <person name="Taylor A."/>
            <person name="Grigoriev I.V."/>
            <person name="Nagy L.G."/>
            <person name="Martin F."/>
            <person name="Kauserud H."/>
        </authorList>
    </citation>
    <scope>NUCLEOTIDE SEQUENCE</scope>
    <source>
        <strain evidence="2">9284</strain>
    </source>
</reference>
<organism evidence="2 3">
    <name type="scientific">Roridomyces roridus</name>
    <dbReference type="NCBI Taxonomy" id="1738132"/>
    <lineage>
        <taxon>Eukaryota</taxon>
        <taxon>Fungi</taxon>
        <taxon>Dikarya</taxon>
        <taxon>Basidiomycota</taxon>
        <taxon>Agaricomycotina</taxon>
        <taxon>Agaricomycetes</taxon>
        <taxon>Agaricomycetidae</taxon>
        <taxon>Agaricales</taxon>
        <taxon>Marasmiineae</taxon>
        <taxon>Mycenaceae</taxon>
        <taxon>Roridomyces</taxon>
    </lineage>
</organism>
<feature type="compositionally biased region" description="Basic residues" evidence="1">
    <location>
        <begin position="574"/>
        <end position="583"/>
    </location>
</feature>
<evidence type="ECO:0000313" key="2">
    <source>
        <dbReference type="EMBL" id="KAJ7621438.1"/>
    </source>
</evidence>
<feature type="region of interest" description="Disordered" evidence="1">
    <location>
        <begin position="496"/>
        <end position="534"/>
    </location>
</feature>
<accession>A0AAD7BIA4</accession>
<name>A0AAD7BIA4_9AGAR</name>
<evidence type="ECO:0000313" key="3">
    <source>
        <dbReference type="Proteomes" id="UP001221142"/>
    </source>
</evidence>
<feature type="compositionally biased region" description="Basic residues" evidence="1">
    <location>
        <begin position="520"/>
        <end position="533"/>
    </location>
</feature>
<feature type="compositionally biased region" description="Polar residues" evidence="1">
    <location>
        <begin position="557"/>
        <end position="569"/>
    </location>
</feature>
<comment type="caution">
    <text evidence="2">The sequence shown here is derived from an EMBL/GenBank/DDBJ whole genome shotgun (WGS) entry which is preliminary data.</text>
</comment>
<gene>
    <name evidence="2" type="ORF">FB45DRAFT_141173</name>
</gene>
<dbReference type="Proteomes" id="UP001221142">
    <property type="component" value="Unassembled WGS sequence"/>
</dbReference>
<keyword evidence="3" id="KW-1185">Reference proteome</keyword>
<feature type="region of interest" description="Disordered" evidence="1">
    <location>
        <begin position="47"/>
        <end position="155"/>
    </location>
</feature>
<feature type="region of interest" description="Disordered" evidence="1">
    <location>
        <begin position="611"/>
        <end position="648"/>
    </location>
</feature>
<sequence length="648" mass="73304">MLFVQFKSTITDAPVSHPGKETAQDAINPRLVLQLFGQHFESLIDEKLKQRSGRPQQLTGADSDGNGETARGPSNQAKKHKSAEPRGIFSEPLPQDTFQKKRSDASDRHRHPKKNPAVVEPAPRKQSSGRHRAAASEKAASMGSRTKSATNEGRDFRGNDTLGYRAAIIDIGKSFVLKYAWLDVDHFGPVPTEVPATSAALFLAASKAFSDGNAKGEAKEPRDLRRWVRNTIFKHVPKIWHCLVDPQDHAHFFYNFEHQFKAQRHQTVKKARERWSEILQTHGLIKNAQDRDGFKRLLAFNPSKKNVLLDRFPPLLFKDGKSSNRGALISWPLAMFARFALFGEKGYREPNSKPSGRAVGFKWKVRKILIHAMAFFINTVEQVTHSSASGHKEHFEAEGQLTLINWKARYLDILFFIHSFSEKFPQLFKEAIEFWEGVVFKGFRIPLAPMCSLLPETPKVTWTASLTRWPSETPPPAKKRTTVRIWKRTKALSKAATASRKKRTKASSKAARGVEEQTRLCRKSSKEKRRLPRRQAPSRILLNCEENWMKILSRYSASSPCRSPRQSPENGRLSRPHGLFRKRPSALSAIRKSTSTRRCWAPAIVFRSSQAPLASRTRVSRTRVSRTRVSRRGSAGRGSAEADRAEGK</sequence>
<evidence type="ECO:0000256" key="1">
    <source>
        <dbReference type="SAM" id="MobiDB-lite"/>
    </source>
</evidence>
<dbReference type="AlphaFoldDB" id="A0AAD7BIA4"/>
<proteinExistence type="predicted"/>